<dbReference type="Gene3D" id="3.80.10.10">
    <property type="entry name" value="Ribonuclease Inhibitor"/>
    <property type="match status" value="1"/>
</dbReference>
<reference evidence="6 7" key="1">
    <citation type="journal article" date="2018" name="Sci. Data">
        <title>The draft genome sequence of cork oak.</title>
        <authorList>
            <person name="Ramos A.M."/>
            <person name="Usie A."/>
            <person name="Barbosa P."/>
            <person name="Barros P.M."/>
            <person name="Capote T."/>
            <person name="Chaves I."/>
            <person name="Simoes F."/>
            <person name="Abreu I."/>
            <person name="Carrasquinho I."/>
            <person name="Faro C."/>
            <person name="Guimaraes J.B."/>
            <person name="Mendonca D."/>
            <person name="Nobrega F."/>
            <person name="Rodrigues L."/>
            <person name="Saibo N.J.M."/>
            <person name="Varela M.C."/>
            <person name="Egas C."/>
            <person name="Matos J."/>
            <person name="Miguel C.M."/>
            <person name="Oliveira M.M."/>
            <person name="Ricardo C.P."/>
            <person name="Goncalves S."/>
        </authorList>
    </citation>
    <scope>NUCLEOTIDE SEQUENCE [LARGE SCALE GENOMIC DNA]</scope>
    <source>
        <strain evidence="7">cv. HL8</strain>
    </source>
</reference>
<organism evidence="6 7">
    <name type="scientific">Quercus suber</name>
    <name type="common">Cork oak</name>
    <dbReference type="NCBI Taxonomy" id="58331"/>
    <lineage>
        <taxon>Eukaryota</taxon>
        <taxon>Viridiplantae</taxon>
        <taxon>Streptophyta</taxon>
        <taxon>Embryophyta</taxon>
        <taxon>Tracheophyta</taxon>
        <taxon>Spermatophyta</taxon>
        <taxon>Magnoliopsida</taxon>
        <taxon>eudicotyledons</taxon>
        <taxon>Gunneridae</taxon>
        <taxon>Pentapetalae</taxon>
        <taxon>rosids</taxon>
        <taxon>fabids</taxon>
        <taxon>Fagales</taxon>
        <taxon>Fagaceae</taxon>
        <taxon>Quercus</taxon>
    </lineage>
</organism>
<evidence type="ECO:0000259" key="5">
    <source>
        <dbReference type="Pfam" id="PF23598"/>
    </source>
</evidence>
<name>A0AAW0K6W2_QUESU</name>
<dbReference type="CDD" id="cd14798">
    <property type="entry name" value="RX-CC_like"/>
    <property type="match status" value="1"/>
</dbReference>
<evidence type="ECO:0000259" key="4">
    <source>
        <dbReference type="Pfam" id="PF18052"/>
    </source>
</evidence>
<dbReference type="InterPro" id="IPR032675">
    <property type="entry name" value="LRR_dom_sf"/>
</dbReference>
<dbReference type="GO" id="GO:0006952">
    <property type="term" value="P:defense response"/>
    <property type="evidence" value="ECO:0007669"/>
    <property type="project" value="UniProtKB-KW"/>
</dbReference>
<evidence type="ECO:0000256" key="2">
    <source>
        <dbReference type="ARBA" id="ARBA00022741"/>
    </source>
</evidence>
<evidence type="ECO:0000256" key="3">
    <source>
        <dbReference type="ARBA" id="ARBA00022821"/>
    </source>
</evidence>
<gene>
    <name evidence="6" type="primary">RXW24L_0</name>
    <name evidence="6" type="ORF">CFP56_024582</name>
</gene>
<dbReference type="Gene3D" id="1.20.5.4130">
    <property type="match status" value="1"/>
</dbReference>
<dbReference type="Pfam" id="PF18052">
    <property type="entry name" value="Rx_N"/>
    <property type="match status" value="1"/>
</dbReference>
<feature type="domain" description="Disease resistance R13L4/SHOC-2-like LRR" evidence="5">
    <location>
        <begin position="290"/>
        <end position="443"/>
    </location>
</feature>
<dbReference type="AlphaFoldDB" id="A0AAW0K6W2"/>
<dbReference type="PANTHER" id="PTHR15140:SF37">
    <property type="entry name" value="UBIQUITIN-LIKE DOMAIN-CONTAINING PROTEIN"/>
    <property type="match status" value="1"/>
</dbReference>
<comment type="caution">
    <text evidence="6">The sequence shown here is derived from an EMBL/GenBank/DDBJ whole genome shotgun (WGS) entry which is preliminary data.</text>
</comment>
<dbReference type="InterPro" id="IPR055414">
    <property type="entry name" value="LRR_R13L4/SHOC2-like"/>
</dbReference>
<dbReference type="InterPro" id="IPR041118">
    <property type="entry name" value="Rx_N"/>
</dbReference>
<evidence type="ECO:0000256" key="1">
    <source>
        <dbReference type="ARBA" id="ARBA00022737"/>
    </source>
</evidence>
<keyword evidence="7" id="KW-1185">Reference proteome</keyword>
<dbReference type="Proteomes" id="UP000237347">
    <property type="component" value="Unassembled WGS sequence"/>
</dbReference>
<keyword evidence="2" id="KW-0547">Nucleotide-binding</keyword>
<evidence type="ECO:0000313" key="6">
    <source>
        <dbReference type="EMBL" id="KAK7834658.1"/>
    </source>
</evidence>
<dbReference type="SUPFAM" id="SSF52058">
    <property type="entry name" value="L domain-like"/>
    <property type="match status" value="1"/>
</dbReference>
<dbReference type="GO" id="GO:0000166">
    <property type="term" value="F:nucleotide binding"/>
    <property type="evidence" value="ECO:0007669"/>
    <property type="project" value="UniProtKB-KW"/>
</dbReference>
<feature type="domain" description="Disease resistance N-terminal" evidence="4">
    <location>
        <begin position="32"/>
        <end position="121"/>
    </location>
</feature>
<dbReference type="InterPro" id="IPR038005">
    <property type="entry name" value="RX-like_CC"/>
</dbReference>
<keyword evidence="3" id="KW-0611">Plant defense</keyword>
<sequence length="588" mass="67199">MKSYISVNELLAPNKTLSFRTFPFPIEMADSVVTFLLQNLTQLLAQESKLLGGVENQVRLLKNELSLINVFLQNTKGKQHGNELVKQVVSQIRDVAYEAEDIIDTFIVTMTKHRRRGKLRKVIHCFDRVIALHEVANKIENIKNVIKEIYDNQSKYGIEIAESSRGDAEVEEILHRRRRYVEVDDVDKLKGTLIEDLKVIEEMSDEECKKTLSEVLMLKNAEERIQDHITKISQDQKLNKLISIHHANQPYISSSPCKPSNSRSIIGFGGVVELESPPDNCYLEWICKSNKLVRVVELSNMGICCLIPDRIENLILLRYLSIRSGELHVIPDSVCKLCNLETLDMRDSIIRRLPRGIWKLQKLRHLYLNGRTSLPITDNDAALPNIQVLTGIAVNQDIENLFAKGRFPNVRKLGLYSSRALESKLLSSLHPLCHLQTLKIYFDLFEVSSPISFYSTLTKITLLCASLSPASLGVLGSLTNLRILKVRGVMDVRFQFTLDCNESSFHQLEVFKIEKVDVLQWTMEKGAMPSLQRLVIEGCDFHIMPPRELWCLTALRDVEVLYPSQKLAKMLQKLRTRDGCKLHVYPPN</sequence>
<accession>A0AAW0K6W2</accession>
<protein>
    <submittedName>
        <fullName evidence="6">Disease resistance protein rxw24l</fullName>
    </submittedName>
</protein>
<evidence type="ECO:0000313" key="7">
    <source>
        <dbReference type="Proteomes" id="UP000237347"/>
    </source>
</evidence>
<dbReference type="PANTHER" id="PTHR15140">
    <property type="entry name" value="TUBULIN-SPECIFIC CHAPERONE E"/>
    <property type="match status" value="1"/>
</dbReference>
<keyword evidence="1" id="KW-0677">Repeat</keyword>
<proteinExistence type="predicted"/>
<dbReference type="EMBL" id="PKMF04000384">
    <property type="protein sequence ID" value="KAK7834658.1"/>
    <property type="molecule type" value="Genomic_DNA"/>
</dbReference>
<dbReference type="Pfam" id="PF23598">
    <property type="entry name" value="LRR_14"/>
    <property type="match status" value="1"/>
</dbReference>